<protein>
    <submittedName>
        <fullName evidence="1">Uncharacterized protein</fullName>
    </submittedName>
</protein>
<evidence type="ECO:0000313" key="1">
    <source>
        <dbReference type="EMBL" id="UOE36015.1"/>
    </source>
</evidence>
<evidence type="ECO:0000313" key="2">
    <source>
        <dbReference type="Proteomes" id="UP000831390"/>
    </source>
</evidence>
<dbReference type="RefSeq" id="WP_243519383.1">
    <property type="nucleotide sequence ID" value="NZ_CP094534.1"/>
</dbReference>
<gene>
    <name evidence="1" type="ORF">MTP16_10320</name>
</gene>
<organism evidence="1 2">
    <name type="scientific">Hymenobacter monticola</name>
    <dbReference type="NCBI Taxonomy" id="1705399"/>
    <lineage>
        <taxon>Bacteria</taxon>
        <taxon>Pseudomonadati</taxon>
        <taxon>Bacteroidota</taxon>
        <taxon>Cytophagia</taxon>
        <taxon>Cytophagales</taxon>
        <taxon>Hymenobacteraceae</taxon>
        <taxon>Hymenobacter</taxon>
    </lineage>
</organism>
<sequence length="113" mass="12828">MDAAELERRIGDFDNTANVCGIDMQGPEELLELLYEDFAVSVGSFFHPVNLDILLTAGVITHEIKERCLTVERKVDYLTQHPDLVETIKGNSRWEEVVELCKQICALKLLHTL</sequence>
<proteinExistence type="predicted"/>
<dbReference type="Proteomes" id="UP000831390">
    <property type="component" value="Chromosome"/>
</dbReference>
<name>A0ABY4BAB4_9BACT</name>
<reference evidence="1 2" key="1">
    <citation type="submission" date="2022-03" db="EMBL/GenBank/DDBJ databases">
        <title>Hymenobactersp. isolated from the air.</title>
        <authorList>
            <person name="Won M."/>
            <person name="Kwon S.-W."/>
        </authorList>
    </citation>
    <scope>NUCLEOTIDE SEQUENCE [LARGE SCALE GENOMIC DNA]</scope>
    <source>
        <strain evidence="1 2">KACC 22596</strain>
    </source>
</reference>
<accession>A0ABY4BAB4</accession>
<keyword evidence="2" id="KW-1185">Reference proteome</keyword>
<dbReference type="EMBL" id="CP094534">
    <property type="protein sequence ID" value="UOE36015.1"/>
    <property type="molecule type" value="Genomic_DNA"/>
</dbReference>